<feature type="binding site" evidence="4">
    <location>
        <begin position="245"/>
        <end position="248"/>
    </location>
    <ligand>
        <name>substrate</name>
    </ligand>
</feature>
<organism evidence="6 7">
    <name type="scientific">Blepharisma stoltei</name>
    <dbReference type="NCBI Taxonomy" id="1481888"/>
    <lineage>
        <taxon>Eukaryota</taxon>
        <taxon>Sar</taxon>
        <taxon>Alveolata</taxon>
        <taxon>Ciliophora</taxon>
        <taxon>Postciliodesmatophora</taxon>
        <taxon>Heterotrichea</taxon>
        <taxon>Heterotrichida</taxon>
        <taxon>Blepharismidae</taxon>
        <taxon>Blepharisma</taxon>
    </lineage>
</organism>
<dbReference type="InterPro" id="IPR036928">
    <property type="entry name" value="AS_sf"/>
</dbReference>
<dbReference type="PANTHER" id="PTHR45847:SF6">
    <property type="entry name" value="FATTY ACID AMIDE HYDROLASE"/>
    <property type="match status" value="1"/>
</dbReference>
<dbReference type="SUPFAM" id="SSF75304">
    <property type="entry name" value="Amidase signature (AS) enzymes"/>
    <property type="match status" value="1"/>
</dbReference>
<keyword evidence="7" id="KW-1185">Reference proteome</keyword>
<evidence type="ECO:0000256" key="1">
    <source>
        <dbReference type="ARBA" id="ARBA00009199"/>
    </source>
</evidence>
<gene>
    <name evidence="6" type="ORF">BSTOLATCC_MIC8652</name>
</gene>
<dbReference type="GO" id="GO:0017064">
    <property type="term" value="F:fatty acid amide hydrolase activity"/>
    <property type="evidence" value="ECO:0007669"/>
    <property type="project" value="TreeGrafter"/>
</dbReference>
<dbReference type="AlphaFoldDB" id="A0AAU9IHT7"/>
<protein>
    <recommendedName>
        <fullName evidence="5">Amidase domain-containing protein</fullName>
    </recommendedName>
</protein>
<keyword evidence="2" id="KW-0378">Hydrolase</keyword>
<feature type="binding site" evidence="4">
    <location>
        <position position="198"/>
    </location>
    <ligand>
        <name>substrate</name>
    </ligand>
</feature>
<dbReference type="PIRSF" id="PIRSF001221">
    <property type="entry name" value="Amidase_fungi"/>
    <property type="match status" value="1"/>
</dbReference>
<comment type="similarity">
    <text evidence="1">Belongs to the amidase family.</text>
</comment>
<evidence type="ECO:0000256" key="3">
    <source>
        <dbReference type="PIRSR" id="PIRSR001221-1"/>
    </source>
</evidence>
<feature type="active site" description="Acyl-ester intermediate" evidence="3">
    <location>
        <position position="248"/>
    </location>
</feature>
<dbReference type="GO" id="GO:0004040">
    <property type="term" value="F:amidase activity"/>
    <property type="evidence" value="ECO:0007669"/>
    <property type="project" value="TreeGrafter"/>
</dbReference>
<dbReference type="InterPro" id="IPR052096">
    <property type="entry name" value="Endocannabinoid_amidase"/>
</dbReference>
<feature type="domain" description="Amidase" evidence="5">
    <location>
        <begin position="93"/>
        <end position="573"/>
    </location>
</feature>
<dbReference type="PANTHER" id="PTHR45847">
    <property type="entry name" value="FATTY ACID AMIDE HYDROLASE"/>
    <property type="match status" value="1"/>
</dbReference>
<evidence type="ECO:0000259" key="5">
    <source>
        <dbReference type="Pfam" id="PF01425"/>
    </source>
</evidence>
<dbReference type="GO" id="GO:0009062">
    <property type="term" value="P:fatty acid catabolic process"/>
    <property type="evidence" value="ECO:0007669"/>
    <property type="project" value="TreeGrafter"/>
</dbReference>
<proteinExistence type="inferred from homology"/>
<dbReference type="EMBL" id="CAJZBQ010000010">
    <property type="protein sequence ID" value="CAG9313380.1"/>
    <property type="molecule type" value="Genomic_DNA"/>
</dbReference>
<dbReference type="Proteomes" id="UP001162131">
    <property type="component" value="Unassembled WGS sequence"/>
</dbReference>
<evidence type="ECO:0000313" key="6">
    <source>
        <dbReference type="EMBL" id="CAG9313380.1"/>
    </source>
</evidence>
<feature type="active site" description="Charge relay system" evidence="3">
    <location>
        <position position="149"/>
    </location>
</feature>
<comment type="caution">
    <text evidence="6">The sequence shown here is derived from an EMBL/GenBank/DDBJ whole genome shotgun (WGS) entry which is preliminary data.</text>
</comment>
<feature type="binding site" evidence="4">
    <location>
        <position position="224"/>
    </location>
    <ligand>
        <name>substrate</name>
    </ligand>
</feature>
<feature type="active site" description="Charge relay system" evidence="3">
    <location>
        <position position="224"/>
    </location>
</feature>
<dbReference type="InterPro" id="IPR023631">
    <property type="entry name" value="Amidase_dom"/>
</dbReference>
<dbReference type="Gene3D" id="3.90.1300.10">
    <property type="entry name" value="Amidase signature (AS) domain"/>
    <property type="match status" value="1"/>
</dbReference>
<dbReference type="InterPro" id="IPR020556">
    <property type="entry name" value="Amidase_CS"/>
</dbReference>
<name>A0AAU9IHT7_9CILI</name>
<evidence type="ECO:0000256" key="2">
    <source>
        <dbReference type="ARBA" id="ARBA00022801"/>
    </source>
</evidence>
<dbReference type="PROSITE" id="PS00571">
    <property type="entry name" value="AMIDASES"/>
    <property type="match status" value="1"/>
</dbReference>
<evidence type="ECO:0000256" key="4">
    <source>
        <dbReference type="PIRSR" id="PIRSR001221-2"/>
    </source>
</evidence>
<accession>A0AAU9IHT7</accession>
<evidence type="ECO:0000313" key="7">
    <source>
        <dbReference type="Proteomes" id="UP001162131"/>
    </source>
</evidence>
<sequence length="590" mass="66013">MNFIETIRERLSKVDKRILYGVGVCASLFLYSRVKKQVVACRLRHKAKAKRAQRDAKKIEIPPVDKEKQEYILSLTALELAAAIKEKKFTCLEAVATYIGRAYDLGRKLELTAEEPFEEALDLAKAHDEMLLQNPENCGPLHGVPVSIKDHFSQIGCTSSSGCAWRLDLPDEVDCLLLELLKDAGAIPFIRSNVPQGMLWIESSNDIYGTAKNPWNKNHTTGGSSGGEAGLVACRASPLGLGSDIGGSIRIPSTFCGVYGLKPTPGRVSNIGVRAAHPGDIEPLAYLIGITSGPIGRCVDDLKAVMECFCVEKQYKRDLSLAPIPFNHNMYNEAAASKNLKIGYFYDLEQFESAPCIKNAIRECKEALEKLGHTLIEIKIPNSIQAVKLYKDGFNCHGNKVLREMLQGETPQYYYRIVEFLNDKYYLKPFFRLLLKLFNSPRVLRALELKDNATPAEYIDLFRAINSYKTTFSKYWNSLGLDAVICPAYATVAPPHTKTVEIFDALDYCMFWNVVEYPSGIVPVRLVEENETNFESEINDLFTRSAKKIMAVSAGMPIGIQIAGKPYHDEVVLGVMKQVEDIFKFHKHPY</sequence>
<dbReference type="Pfam" id="PF01425">
    <property type="entry name" value="Amidase"/>
    <property type="match status" value="1"/>
</dbReference>
<reference evidence="6" key="1">
    <citation type="submission" date="2021-09" db="EMBL/GenBank/DDBJ databases">
        <authorList>
            <consortium name="AG Swart"/>
            <person name="Singh M."/>
            <person name="Singh A."/>
            <person name="Seah K."/>
            <person name="Emmerich C."/>
        </authorList>
    </citation>
    <scope>NUCLEOTIDE SEQUENCE</scope>
    <source>
        <strain evidence="6">ATCC30299</strain>
    </source>
</reference>